<protein>
    <submittedName>
        <fullName evidence="9">SPV101 putative IMV membrane protein</fullName>
    </submittedName>
</protein>
<keyword evidence="7 8" id="KW-0472">Membrane</keyword>
<evidence type="ECO:0000256" key="6">
    <source>
        <dbReference type="ARBA" id="ARBA00022989"/>
    </source>
</evidence>
<dbReference type="GO" id="GO:0055036">
    <property type="term" value="C:virion membrane"/>
    <property type="evidence" value="ECO:0007669"/>
    <property type="project" value="UniProtKB-SubCell"/>
</dbReference>
<organismHost>
    <name type="scientific">Sus scrofa</name>
    <name type="common">Pig</name>
    <dbReference type="NCBI Taxonomy" id="9823"/>
</organismHost>
<evidence type="ECO:0000313" key="9">
    <source>
        <dbReference type="EMBL" id="AAL69840.1"/>
    </source>
</evidence>
<reference evidence="9 10" key="1">
    <citation type="journal article" date="2002" name="J. Virol.">
        <title>The genome of swinepox virus.</title>
        <authorList>
            <person name="Afonso C.L."/>
            <person name="Tulman E.R."/>
            <person name="Lu Z."/>
            <person name="Zsak L."/>
            <person name="Osorio F.A."/>
            <person name="Balinsky C."/>
            <person name="Kutish G.F."/>
            <person name="Rock D.L."/>
        </authorList>
    </citation>
    <scope>NUCLEOTIDE SEQUENCE [LARGE SCALE GENOMIC DNA]</scope>
    <source>
        <strain evidence="10">Swine/Nebraska/17077-99/1999</strain>
    </source>
</reference>
<dbReference type="InterPro" id="IPR009236">
    <property type="entry name" value="Chordopox_A13L"/>
</dbReference>
<dbReference type="Pfam" id="PF05961">
    <property type="entry name" value="Chordopox_A13L"/>
    <property type="match status" value="1"/>
</dbReference>
<accession>Q8V3J5</accession>
<dbReference type="GeneID" id="932364"/>
<evidence type="ECO:0000256" key="7">
    <source>
        <dbReference type="ARBA" id="ARBA00023136"/>
    </source>
</evidence>
<keyword evidence="3 8" id="KW-0812">Transmembrane</keyword>
<evidence type="ECO:0000256" key="3">
    <source>
        <dbReference type="ARBA" id="ARBA00022692"/>
    </source>
</evidence>
<evidence type="ECO:0000256" key="5">
    <source>
        <dbReference type="ARBA" id="ARBA00022921"/>
    </source>
</evidence>
<evidence type="ECO:0000256" key="2">
    <source>
        <dbReference type="ARBA" id="ARBA00004381"/>
    </source>
</evidence>
<gene>
    <name evidence="9" type="primary">SPV101</name>
</gene>
<evidence type="ECO:0000313" key="10">
    <source>
        <dbReference type="Proteomes" id="UP000000871"/>
    </source>
</evidence>
<proteinExistence type="predicted"/>
<dbReference type="EMBL" id="AF410153">
    <property type="protein sequence ID" value="AAL69840.1"/>
    <property type="molecule type" value="Genomic_DNA"/>
</dbReference>
<organism evidence="9 10">
    <name type="scientific">Swinepox virus (strain Swine/Nebraska/17077-99/1999)</name>
    <name type="common">SWPV</name>
    <dbReference type="NCBI Taxonomy" id="300880"/>
    <lineage>
        <taxon>Viruses</taxon>
        <taxon>Varidnaviria</taxon>
        <taxon>Bamfordvirae</taxon>
        <taxon>Nucleocytoviricota</taxon>
        <taxon>Pokkesviricetes</taxon>
        <taxon>Chitovirales</taxon>
        <taxon>Poxviridae</taxon>
        <taxon>Chordopoxvirinae</taxon>
        <taxon>Suipoxvirus</taxon>
        <taxon>Suipoxvirus swinepox</taxon>
        <taxon>Swinepox virus</taxon>
    </lineage>
</organism>
<keyword evidence="5" id="KW-0426">Late protein</keyword>
<comment type="subcellular location">
    <subcellularLocation>
        <location evidence="2">Virion membrane</location>
        <topology evidence="2">Single-pass membrane protein</topology>
    </subcellularLocation>
</comment>
<keyword evidence="4" id="KW-0946">Virion</keyword>
<dbReference type="RefSeq" id="NP_570261.1">
    <property type="nucleotide sequence ID" value="NC_003389.1"/>
</dbReference>
<sequence>MIADFIFMIICAVVIVLIVYGIYNRQTTTSVRQPSTINRYDSEDIKTAYVDRLNSSHLSSFYKLFSNK</sequence>
<keyword evidence="6 8" id="KW-1133">Transmembrane helix</keyword>
<evidence type="ECO:0000256" key="1">
    <source>
        <dbReference type="ARBA" id="ARBA00003039"/>
    </source>
</evidence>
<evidence type="ECO:0000256" key="8">
    <source>
        <dbReference type="SAM" id="Phobius"/>
    </source>
</evidence>
<feature type="transmembrane region" description="Helical" evidence="8">
    <location>
        <begin position="6"/>
        <end position="23"/>
    </location>
</feature>
<comment type="function">
    <text evidence="1">Essential for the encapsidation of DNA into immature virions (IV) and the subsequent maturation of IV into mature virions (MV).</text>
</comment>
<name>Q8V3J5_SWPV1</name>
<keyword evidence="10" id="KW-1185">Reference proteome</keyword>
<dbReference type="KEGG" id="vg:932364"/>
<dbReference type="Proteomes" id="UP000000871">
    <property type="component" value="Segment"/>
</dbReference>
<evidence type="ECO:0000256" key="4">
    <source>
        <dbReference type="ARBA" id="ARBA00022844"/>
    </source>
</evidence>